<gene>
    <name evidence="1" type="primary">AVEN_35464_1</name>
    <name evidence="1" type="ORF">TNCT_134111</name>
</gene>
<dbReference type="EMBL" id="BMAO01020774">
    <property type="protein sequence ID" value="GFQ69754.1"/>
    <property type="molecule type" value="Genomic_DNA"/>
</dbReference>
<proteinExistence type="predicted"/>
<evidence type="ECO:0000313" key="1">
    <source>
        <dbReference type="EMBL" id="GFQ69754.1"/>
    </source>
</evidence>
<dbReference type="OrthoDB" id="6410531at2759"/>
<reference evidence="1" key="1">
    <citation type="submission" date="2020-07" db="EMBL/GenBank/DDBJ databases">
        <title>Multicomponent nature underlies the extraordinary mechanical properties of spider dragline silk.</title>
        <authorList>
            <person name="Kono N."/>
            <person name="Nakamura H."/>
            <person name="Mori M."/>
            <person name="Yoshida Y."/>
            <person name="Ohtoshi R."/>
            <person name="Malay A.D."/>
            <person name="Moran D.A.P."/>
            <person name="Tomita M."/>
            <person name="Numata K."/>
            <person name="Arakawa K."/>
        </authorList>
    </citation>
    <scope>NUCLEOTIDE SEQUENCE</scope>
</reference>
<dbReference type="Proteomes" id="UP000887116">
    <property type="component" value="Unassembled WGS sequence"/>
</dbReference>
<protein>
    <recommendedName>
        <fullName evidence="3">MATH domain-containing protein</fullName>
    </recommendedName>
</protein>
<evidence type="ECO:0000313" key="2">
    <source>
        <dbReference type="Proteomes" id="UP000887116"/>
    </source>
</evidence>
<comment type="caution">
    <text evidence="1">The sequence shown here is derived from an EMBL/GenBank/DDBJ whole genome shotgun (WGS) entry which is preliminary data.</text>
</comment>
<keyword evidence="2" id="KW-1185">Reference proteome</keyword>
<sequence length="132" mass="15139">MAHKADLYWELGEELSQQSWTIGEYIRSPLIKKNGSQKWFLSFYPAGDDGNPGSLVFYLERDNADKRISSKLQFHLCHLTIPVKSYTVNCLLDQGEDSFKCIIADVENISKLNIFIPLSTLCVRVFLSLYEN</sequence>
<organism evidence="1 2">
    <name type="scientific">Trichonephila clavata</name>
    <name type="common">Joro spider</name>
    <name type="synonym">Nephila clavata</name>
    <dbReference type="NCBI Taxonomy" id="2740835"/>
    <lineage>
        <taxon>Eukaryota</taxon>
        <taxon>Metazoa</taxon>
        <taxon>Ecdysozoa</taxon>
        <taxon>Arthropoda</taxon>
        <taxon>Chelicerata</taxon>
        <taxon>Arachnida</taxon>
        <taxon>Araneae</taxon>
        <taxon>Araneomorphae</taxon>
        <taxon>Entelegynae</taxon>
        <taxon>Araneoidea</taxon>
        <taxon>Nephilidae</taxon>
        <taxon>Trichonephila</taxon>
    </lineage>
</organism>
<name>A0A8X6KCV1_TRICU</name>
<dbReference type="Gene3D" id="2.60.210.10">
    <property type="entry name" value="Apoptosis, Tumor Necrosis Factor Receptor Associated Protein 2, Chain A"/>
    <property type="match status" value="1"/>
</dbReference>
<dbReference type="SUPFAM" id="SSF49599">
    <property type="entry name" value="TRAF domain-like"/>
    <property type="match status" value="1"/>
</dbReference>
<dbReference type="InterPro" id="IPR008974">
    <property type="entry name" value="TRAF-like"/>
</dbReference>
<accession>A0A8X6KCV1</accession>
<evidence type="ECO:0008006" key="3">
    <source>
        <dbReference type="Google" id="ProtNLM"/>
    </source>
</evidence>
<dbReference type="AlphaFoldDB" id="A0A8X6KCV1"/>